<dbReference type="InterPro" id="IPR008278">
    <property type="entry name" value="4-PPantetheinyl_Trfase_dom"/>
</dbReference>
<gene>
    <name evidence="5" type="ORF">GCM10022247_01680</name>
</gene>
<name>A0ABP7QSB6_9PSEU</name>
<keyword evidence="6" id="KW-1185">Reference proteome</keyword>
<evidence type="ECO:0000313" key="6">
    <source>
        <dbReference type="Proteomes" id="UP001501747"/>
    </source>
</evidence>
<evidence type="ECO:0000313" key="5">
    <source>
        <dbReference type="EMBL" id="GAA3987024.1"/>
    </source>
</evidence>
<dbReference type="Pfam" id="PF01648">
    <property type="entry name" value="ACPS"/>
    <property type="match status" value="1"/>
</dbReference>
<dbReference type="PANTHER" id="PTHR12215:SF10">
    <property type="entry name" value="L-AMINOADIPATE-SEMIALDEHYDE DEHYDROGENASE-PHOSPHOPANTETHEINYL TRANSFERASE"/>
    <property type="match status" value="1"/>
</dbReference>
<organism evidence="5 6">
    <name type="scientific">Allokutzneria multivorans</name>
    <dbReference type="NCBI Taxonomy" id="1142134"/>
    <lineage>
        <taxon>Bacteria</taxon>
        <taxon>Bacillati</taxon>
        <taxon>Actinomycetota</taxon>
        <taxon>Actinomycetes</taxon>
        <taxon>Pseudonocardiales</taxon>
        <taxon>Pseudonocardiaceae</taxon>
        <taxon>Allokutzneria</taxon>
    </lineage>
</organism>
<feature type="compositionally biased region" description="Polar residues" evidence="3">
    <location>
        <begin position="178"/>
        <end position="188"/>
    </location>
</feature>
<dbReference type="InterPro" id="IPR037143">
    <property type="entry name" value="4-PPantetheinyl_Trfase_dom_sf"/>
</dbReference>
<comment type="similarity">
    <text evidence="1">Belongs to the P-Pant transferase superfamily. Gsp/Sfp/HetI/AcpT family.</text>
</comment>
<feature type="region of interest" description="Disordered" evidence="3">
    <location>
        <begin position="167"/>
        <end position="188"/>
    </location>
</feature>
<evidence type="ECO:0000256" key="2">
    <source>
        <dbReference type="ARBA" id="ARBA00022679"/>
    </source>
</evidence>
<dbReference type="RefSeq" id="WP_344870465.1">
    <property type="nucleotide sequence ID" value="NZ_BAABAL010000003.1"/>
</dbReference>
<sequence>MDIWLGPADAAKDMLRAVLGPGAEIVREESGRPRVVGGPDFNLSHSGDLAVLAVSWERRVGIDIEQHRELDHLGMAARVLLPQEHARIAALPQRDQAAEFFRYWTVKEAFVKVTGVGLSGLPGPEYAAGALTVRGERWSVAELVLPQGYSGAVVSPGPPLAVRQRAWSPLSRDAGSARPSSPATRRAW</sequence>
<feature type="domain" description="4'-phosphopantetheinyl transferase" evidence="4">
    <location>
        <begin position="59"/>
        <end position="123"/>
    </location>
</feature>
<dbReference type="SUPFAM" id="SSF56214">
    <property type="entry name" value="4'-phosphopantetheinyl transferase"/>
    <property type="match status" value="2"/>
</dbReference>
<proteinExistence type="inferred from homology"/>
<keyword evidence="2" id="KW-0808">Transferase</keyword>
<evidence type="ECO:0000256" key="3">
    <source>
        <dbReference type="SAM" id="MobiDB-lite"/>
    </source>
</evidence>
<evidence type="ECO:0000259" key="4">
    <source>
        <dbReference type="Pfam" id="PF01648"/>
    </source>
</evidence>
<dbReference type="Gene3D" id="3.90.470.20">
    <property type="entry name" value="4'-phosphopantetheinyl transferase domain"/>
    <property type="match status" value="1"/>
</dbReference>
<protein>
    <recommendedName>
        <fullName evidence="4">4'-phosphopantetheinyl transferase domain-containing protein</fullName>
    </recommendedName>
</protein>
<reference evidence="6" key="1">
    <citation type="journal article" date="2019" name="Int. J. Syst. Evol. Microbiol.">
        <title>The Global Catalogue of Microorganisms (GCM) 10K type strain sequencing project: providing services to taxonomists for standard genome sequencing and annotation.</title>
        <authorList>
            <consortium name="The Broad Institute Genomics Platform"/>
            <consortium name="The Broad Institute Genome Sequencing Center for Infectious Disease"/>
            <person name="Wu L."/>
            <person name="Ma J."/>
        </authorList>
    </citation>
    <scope>NUCLEOTIDE SEQUENCE [LARGE SCALE GENOMIC DNA]</scope>
    <source>
        <strain evidence="6">JCM 17342</strain>
    </source>
</reference>
<accession>A0ABP7QSB6</accession>
<comment type="caution">
    <text evidence="5">The sequence shown here is derived from an EMBL/GenBank/DDBJ whole genome shotgun (WGS) entry which is preliminary data.</text>
</comment>
<evidence type="ECO:0000256" key="1">
    <source>
        <dbReference type="ARBA" id="ARBA00010990"/>
    </source>
</evidence>
<dbReference type="Proteomes" id="UP001501747">
    <property type="component" value="Unassembled WGS sequence"/>
</dbReference>
<dbReference type="PANTHER" id="PTHR12215">
    <property type="entry name" value="PHOSPHOPANTETHEINE TRANSFERASE"/>
    <property type="match status" value="1"/>
</dbReference>
<dbReference type="InterPro" id="IPR050559">
    <property type="entry name" value="P-Pant_transferase_sf"/>
</dbReference>
<dbReference type="EMBL" id="BAABAL010000003">
    <property type="protein sequence ID" value="GAA3987024.1"/>
    <property type="molecule type" value="Genomic_DNA"/>
</dbReference>